<dbReference type="InterPro" id="IPR002201">
    <property type="entry name" value="Glyco_trans_9"/>
</dbReference>
<dbReference type="Proteomes" id="UP001432011">
    <property type="component" value="Chromosome"/>
</dbReference>
<evidence type="ECO:0000313" key="3">
    <source>
        <dbReference type="EMBL" id="WUP74819.1"/>
    </source>
</evidence>
<keyword evidence="2" id="KW-0808">Transferase</keyword>
<gene>
    <name evidence="3" type="ORF">OG913_36595</name>
</gene>
<dbReference type="PANTHER" id="PTHR30160:SF1">
    <property type="entry name" value="LIPOPOLYSACCHARIDE 1,2-N-ACETYLGLUCOSAMINETRANSFERASE-RELATED"/>
    <property type="match status" value="1"/>
</dbReference>
<proteinExistence type="predicted"/>
<evidence type="ECO:0000256" key="2">
    <source>
        <dbReference type="ARBA" id="ARBA00022679"/>
    </source>
</evidence>
<dbReference type="CDD" id="cd03789">
    <property type="entry name" value="GT9_LPS_heptosyltransferase"/>
    <property type="match status" value="1"/>
</dbReference>
<dbReference type="Gene3D" id="3.40.50.2000">
    <property type="entry name" value="Glycogen Phosphorylase B"/>
    <property type="match status" value="2"/>
</dbReference>
<accession>A0ABZ1SPK2</accession>
<protein>
    <submittedName>
        <fullName evidence="3">Glycosyltransferase family 9 protein</fullName>
    </submittedName>
</protein>
<evidence type="ECO:0000313" key="4">
    <source>
        <dbReference type="Proteomes" id="UP001432011"/>
    </source>
</evidence>
<dbReference type="PANTHER" id="PTHR30160">
    <property type="entry name" value="TETRAACYLDISACCHARIDE 4'-KINASE-RELATED"/>
    <property type="match status" value="1"/>
</dbReference>
<sequence>MSALLVEGVERIAVLRASALGDLLLALPAIGALRRAYPAARITLLGREWHARFLRDRPGPVDEVVALPPISGVSSPADGSGGFAAPEKPYEERYEELCEDLRRRRFDLAVQMHGGGRDSNPFIRRLGARVTAGLRAPDAEPLDRWVPYVHYQHETLRYLEVAGLVGATATEIEPRIAVVRKDWAELNRTLGKVPRGLVAIHPGAGDRRRRWPPERFAEVADRLGRPVVVTGVEEERDVVEKVVAQMQTPARAVVGELSLGGLTALYAACDLLVSNDTGPRHLAAATGTPTVGVYWCGNMINWGPLSRGHQRPLISWTSGCPVCGTPADPRLGMRECGHQDVSWVGDVSVDEVLEQAWELLR</sequence>
<dbReference type="RefSeq" id="WP_328709321.1">
    <property type="nucleotide sequence ID" value="NZ_CP108085.1"/>
</dbReference>
<dbReference type="InterPro" id="IPR051199">
    <property type="entry name" value="LPS_LOS_Heptosyltrfase"/>
</dbReference>
<dbReference type="EMBL" id="CP108085">
    <property type="protein sequence ID" value="WUP74819.1"/>
    <property type="molecule type" value="Genomic_DNA"/>
</dbReference>
<dbReference type="SUPFAM" id="SSF53756">
    <property type="entry name" value="UDP-Glycosyltransferase/glycogen phosphorylase"/>
    <property type="match status" value="1"/>
</dbReference>
<dbReference type="Pfam" id="PF01075">
    <property type="entry name" value="Glyco_transf_9"/>
    <property type="match status" value="1"/>
</dbReference>
<keyword evidence="4" id="KW-1185">Reference proteome</keyword>
<evidence type="ECO:0000256" key="1">
    <source>
        <dbReference type="ARBA" id="ARBA00022676"/>
    </source>
</evidence>
<name>A0ABZ1SPK2_9ACTN</name>
<organism evidence="3 4">
    <name type="scientific">Microbispora hainanensis</name>
    <dbReference type="NCBI Taxonomy" id="568844"/>
    <lineage>
        <taxon>Bacteria</taxon>
        <taxon>Bacillati</taxon>
        <taxon>Actinomycetota</taxon>
        <taxon>Actinomycetes</taxon>
        <taxon>Streptosporangiales</taxon>
        <taxon>Streptosporangiaceae</taxon>
        <taxon>Microbispora</taxon>
    </lineage>
</organism>
<keyword evidence="1" id="KW-0328">Glycosyltransferase</keyword>
<reference evidence="3" key="1">
    <citation type="submission" date="2022-10" db="EMBL/GenBank/DDBJ databases">
        <title>The complete genomes of actinobacterial strains from the NBC collection.</title>
        <authorList>
            <person name="Joergensen T.S."/>
            <person name="Alvarez Arevalo M."/>
            <person name="Sterndorff E.B."/>
            <person name="Faurdal D."/>
            <person name="Vuksanovic O."/>
            <person name="Mourched A.-S."/>
            <person name="Charusanti P."/>
            <person name="Shaw S."/>
            <person name="Blin K."/>
            <person name="Weber T."/>
        </authorList>
    </citation>
    <scope>NUCLEOTIDE SEQUENCE</scope>
    <source>
        <strain evidence="3">NBC_00254</strain>
    </source>
</reference>